<keyword evidence="3 12" id="KW-1134">Transmembrane beta strand</keyword>
<dbReference type="InterPro" id="IPR039426">
    <property type="entry name" value="TonB-dep_rcpt-like"/>
</dbReference>
<evidence type="ECO:0000256" key="4">
    <source>
        <dbReference type="ARBA" id="ARBA00022496"/>
    </source>
</evidence>
<evidence type="ECO:0000256" key="5">
    <source>
        <dbReference type="ARBA" id="ARBA00022692"/>
    </source>
</evidence>
<keyword evidence="16" id="KW-0675">Receptor</keyword>
<dbReference type="PROSITE" id="PS52016">
    <property type="entry name" value="TONB_DEPENDENT_REC_3"/>
    <property type="match status" value="1"/>
</dbReference>
<dbReference type="PANTHER" id="PTHR32552:SF68">
    <property type="entry name" value="FERRICHROME OUTER MEMBRANE TRANSPORTER_PHAGE RECEPTOR"/>
    <property type="match status" value="1"/>
</dbReference>
<keyword evidence="2 12" id="KW-0813">Transport</keyword>
<evidence type="ECO:0000256" key="10">
    <source>
        <dbReference type="ARBA" id="ARBA00023136"/>
    </source>
</evidence>
<feature type="domain" description="TonB-dependent receptor-like beta-barrel" evidence="14">
    <location>
        <begin position="266"/>
        <end position="658"/>
    </location>
</feature>
<sequence length="693" mass="77951">MHKFLPLTLSIFSFAFLFGQKPDSVSKSQEIEFEAVEIIAYFSKQPLLGLTSSAQNISSRQIEIQQTTTLLPALNTVPGIRMEERSPGSYRLAMRGSLIRSPFGIRNTKIYMDEFPLTDAGGNTYLNLLDPASISSIHVLKGPDGSLYGANSGGVIRIQPKGFDVNKNQGSLLLGGGSFGLFQEQLSIQRKVNDKYSFSVDQSFTRSDGYRENSALDKKTFQTAHNLQYSKHNELRILALYSDLHYETPGGLTEFQFKENPTMARPAGGPNPSASEQNAGIYNKTFFGGIAHDAQITKNLSHTISIFGSHTEFENPFITNYEFRTEKNLGLRTYLSYKDTIKENIQWQMQLGFEGQKGWNEIENYDNNQGVKGNPQAKDNLDNSQGSYFYRAMANLYKRWTIEASVGLNQAKINYNTLFPIAQNSSGAINFGNILMPRVATSYLITKTLAVRGSISKGYSPPTIAEVRSSNNTINTELKPETGINYEVGMRWETSNRRFIADVSLYNYKMNNGIVRQINEDGADFYVNAGEINQQGIEASVWAFILKPNSSRFIRKLNLQSAATFNYYRFGKYQVKENDFSQNKVTAVPDWVLSNTLTITFPKRFGLNISHNYTSSMPLNDANTVFSEEFHLVQLKGTWNWKISSKLEIQFFAGIDNLMNEKYSLGNDINAFGNRYFNPAASRNYFGGVKLGF</sequence>
<reference evidence="16 17" key="1">
    <citation type="submission" date="2019-02" db="EMBL/GenBank/DDBJ databases">
        <title>Genome sequence of the sea-ice species Brumimicrobium glaciale.</title>
        <authorList>
            <person name="Bowman J.P."/>
        </authorList>
    </citation>
    <scope>NUCLEOTIDE SEQUENCE [LARGE SCALE GENOMIC DNA]</scope>
    <source>
        <strain evidence="16 17">IC156</strain>
    </source>
</reference>
<evidence type="ECO:0000256" key="9">
    <source>
        <dbReference type="ARBA" id="ARBA00023077"/>
    </source>
</evidence>
<keyword evidence="11 12" id="KW-0998">Cell outer membrane</keyword>
<keyword evidence="17" id="KW-1185">Reference proteome</keyword>
<keyword evidence="6" id="KW-0732">Signal</keyword>
<dbReference type="SUPFAM" id="SSF56935">
    <property type="entry name" value="Porins"/>
    <property type="match status" value="1"/>
</dbReference>
<evidence type="ECO:0000256" key="2">
    <source>
        <dbReference type="ARBA" id="ARBA00022448"/>
    </source>
</evidence>
<comment type="subcellular location">
    <subcellularLocation>
        <location evidence="1 12">Cell outer membrane</location>
        <topology evidence="1 12">Multi-pass membrane protein</topology>
    </subcellularLocation>
</comment>
<dbReference type="Pfam" id="PF07715">
    <property type="entry name" value="Plug"/>
    <property type="match status" value="1"/>
</dbReference>
<evidence type="ECO:0000256" key="7">
    <source>
        <dbReference type="ARBA" id="ARBA00023004"/>
    </source>
</evidence>
<dbReference type="OrthoDB" id="9782587at2"/>
<keyword evidence="9 13" id="KW-0798">TonB box</keyword>
<keyword evidence="5 12" id="KW-0812">Transmembrane</keyword>
<proteinExistence type="inferred from homology"/>
<comment type="caution">
    <text evidence="16">The sequence shown here is derived from an EMBL/GenBank/DDBJ whole genome shotgun (WGS) entry which is preliminary data.</text>
</comment>
<dbReference type="GO" id="GO:0015344">
    <property type="term" value="F:siderophore uptake transmembrane transporter activity"/>
    <property type="evidence" value="ECO:0007669"/>
    <property type="project" value="TreeGrafter"/>
</dbReference>
<organism evidence="16 17">
    <name type="scientific">Brumimicrobium glaciale</name>
    <dbReference type="NCBI Taxonomy" id="200475"/>
    <lineage>
        <taxon>Bacteria</taxon>
        <taxon>Pseudomonadati</taxon>
        <taxon>Bacteroidota</taxon>
        <taxon>Flavobacteriia</taxon>
        <taxon>Flavobacteriales</taxon>
        <taxon>Crocinitomicaceae</taxon>
        <taxon>Brumimicrobium</taxon>
    </lineage>
</organism>
<dbReference type="PANTHER" id="PTHR32552">
    <property type="entry name" value="FERRICHROME IRON RECEPTOR-RELATED"/>
    <property type="match status" value="1"/>
</dbReference>
<evidence type="ECO:0000313" key="17">
    <source>
        <dbReference type="Proteomes" id="UP000293952"/>
    </source>
</evidence>
<evidence type="ECO:0000256" key="8">
    <source>
        <dbReference type="ARBA" id="ARBA00023065"/>
    </source>
</evidence>
<dbReference type="InterPro" id="IPR037066">
    <property type="entry name" value="Plug_dom_sf"/>
</dbReference>
<dbReference type="Pfam" id="PF00593">
    <property type="entry name" value="TonB_dep_Rec_b-barrel"/>
    <property type="match status" value="1"/>
</dbReference>
<keyword evidence="10 12" id="KW-0472">Membrane</keyword>
<dbReference type="InterPro" id="IPR000531">
    <property type="entry name" value="Beta-barrel_TonB"/>
</dbReference>
<keyword evidence="8" id="KW-0406">Ion transport</keyword>
<evidence type="ECO:0000256" key="3">
    <source>
        <dbReference type="ARBA" id="ARBA00022452"/>
    </source>
</evidence>
<keyword evidence="7" id="KW-0408">Iron</keyword>
<dbReference type="InterPro" id="IPR036942">
    <property type="entry name" value="Beta-barrel_TonB_sf"/>
</dbReference>
<comment type="similarity">
    <text evidence="12 13">Belongs to the TonB-dependent receptor family.</text>
</comment>
<evidence type="ECO:0000313" key="16">
    <source>
        <dbReference type="EMBL" id="RYM34936.1"/>
    </source>
</evidence>
<dbReference type="GO" id="GO:0009279">
    <property type="term" value="C:cell outer membrane"/>
    <property type="evidence" value="ECO:0007669"/>
    <property type="project" value="UniProtKB-SubCell"/>
</dbReference>
<dbReference type="InterPro" id="IPR012910">
    <property type="entry name" value="Plug_dom"/>
</dbReference>
<dbReference type="Gene3D" id="2.40.170.20">
    <property type="entry name" value="TonB-dependent receptor, beta-barrel domain"/>
    <property type="match status" value="1"/>
</dbReference>
<dbReference type="RefSeq" id="WP_130092944.1">
    <property type="nucleotide sequence ID" value="NZ_SETE01000002.1"/>
</dbReference>
<protein>
    <submittedName>
        <fullName evidence="16">TonB-dependent receptor</fullName>
    </submittedName>
</protein>
<keyword evidence="4" id="KW-0410">Iron transport</keyword>
<evidence type="ECO:0000256" key="1">
    <source>
        <dbReference type="ARBA" id="ARBA00004571"/>
    </source>
</evidence>
<evidence type="ECO:0000259" key="15">
    <source>
        <dbReference type="Pfam" id="PF07715"/>
    </source>
</evidence>
<dbReference type="Gene3D" id="2.170.130.10">
    <property type="entry name" value="TonB-dependent receptor, plug domain"/>
    <property type="match status" value="1"/>
</dbReference>
<evidence type="ECO:0000256" key="11">
    <source>
        <dbReference type="ARBA" id="ARBA00023237"/>
    </source>
</evidence>
<evidence type="ECO:0000259" key="14">
    <source>
        <dbReference type="Pfam" id="PF00593"/>
    </source>
</evidence>
<feature type="domain" description="TonB-dependent receptor plug" evidence="15">
    <location>
        <begin position="50"/>
        <end position="154"/>
    </location>
</feature>
<gene>
    <name evidence="16" type="ORF">ERX46_06060</name>
</gene>
<evidence type="ECO:0000256" key="12">
    <source>
        <dbReference type="PROSITE-ProRule" id="PRU01360"/>
    </source>
</evidence>
<dbReference type="EMBL" id="SETE01000002">
    <property type="protein sequence ID" value="RYM34936.1"/>
    <property type="molecule type" value="Genomic_DNA"/>
</dbReference>
<dbReference type="Proteomes" id="UP000293952">
    <property type="component" value="Unassembled WGS sequence"/>
</dbReference>
<dbReference type="AlphaFoldDB" id="A0A4V1WFZ7"/>
<accession>A0A4V1WFZ7</accession>
<name>A0A4V1WFZ7_9FLAO</name>
<evidence type="ECO:0000256" key="6">
    <source>
        <dbReference type="ARBA" id="ARBA00022729"/>
    </source>
</evidence>
<evidence type="ECO:0000256" key="13">
    <source>
        <dbReference type="RuleBase" id="RU003357"/>
    </source>
</evidence>